<dbReference type="InterPro" id="IPR044926">
    <property type="entry name" value="RGS_subdomain_2"/>
</dbReference>
<keyword evidence="6" id="KW-0227">DNA damage</keyword>
<dbReference type="Gene3D" id="3.40.50.300">
    <property type="entry name" value="P-loop containing nucleotide triphosphate hydrolases"/>
    <property type="match status" value="2"/>
</dbReference>
<dbReference type="PRINTS" id="PR01301">
    <property type="entry name" value="RGSPROTEIN"/>
</dbReference>
<proteinExistence type="inferred from homology"/>
<accession>A0AA88PZ96</accession>
<dbReference type="SUPFAM" id="SSF52540">
    <property type="entry name" value="P-loop containing nucleoside triphosphate hydrolases"/>
    <property type="match status" value="2"/>
</dbReference>
<dbReference type="InterPro" id="IPR024066">
    <property type="entry name" value="RGS_subdom1/3"/>
</dbReference>
<dbReference type="GO" id="GO:0003684">
    <property type="term" value="F:damaged DNA binding"/>
    <property type="evidence" value="ECO:0007669"/>
    <property type="project" value="TreeGrafter"/>
</dbReference>
<dbReference type="InterPro" id="IPR036305">
    <property type="entry name" value="RGS_sf"/>
</dbReference>
<dbReference type="GO" id="GO:0035861">
    <property type="term" value="C:site of double-strand break"/>
    <property type="evidence" value="ECO:0007669"/>
    <property type="project" value="TreeGrafter"/>
</dbReference>
<sequence>MPTILSSSTEIENMNKEDKPVNSRKLDKWRFRRPLTDKLNPGETLLWSQSLENLLTSKYGTATFHTFLKSEFSDENIEFWLVCEDFKKIRSSSRLSSRAKKIFEHYVKAEAPKEINIDHVTRELIKQNVQAPTRVCFDEAQRIVYGLMERDSYPRQSGIGLTSSLSVSCQKPREELLEGLVEMSKRKSSNSGLTPDKRSRLSQPEEDETGYFSSGDVMSTSQSVTGEVGIIESISLKNFMCHSLLGPFAFGPNVNFVVGNNGSGKSAVLTALIVALGGVARTTNRASSFKGFVKEGESSADVSITLRNRGHDAYKPEVFGQSIIVDVRISKEGTRTYKLRSKTGHLVSTKKEELTSILDHFNIQVDNPVCILTQEMSKQFLHSKGEGDKYKFFMKASQLDQMKEDYSDIMKTKTMTQNTVEKHRETLQDLKRKYYEKEECYKNLASLDEMQQKLDELKNQMAWALVAELEQEIKTMREQIAAEEKSTVRFDQKVEEWEGKDQKANRKMRELKVQLEGVTLRKQQLQPQCAGLGNQEQACNQVYQTSKAGLHRKETNLRDLENDKDQLNRRILELKHSISQSNSADTRARVERMNHIQAELEDLTFQDTTLAQQIDQFKQASAAAKEKLTTMSQESQDLQCKIEIKQRNLAAMESSRDNRLCRFGEHMPALLKAIDEADRRGQFKRKPVGPLGFCIRLRDPELGLAVECCLKALMLAFCCDNHADERVLQKIMSRHFPLGRRPQIIVSTFTNTVYDVRNGAVNHPEYPTVLQALDIENPVVANCLIDMRGIEAILLVKNAKNARRVMQCGDRPRNCREAFTCEGDQVYYNRYYSSEQKRALYLSGDVEEEIRHLQSALNAQKAQLDQCRQEMQVVIEGERQNKTLLHRAYDDQKAAKECCLRLNAELTKLQDIEEPQSEDLKPLEEELEELSSRISVCREEFEAAQNQVLTHKKEYEEAEQLYRQQREALNSIAEEDEAIKEQLSNSDRELVKIKHHKEQCEKKRKTHVEMIETLKRNLSVKDQKLQASIAKASEICSERLGVMRTAKSLDSEMSRLRHKINTQQDLQSHRDTIIKQYHEAKESFNKIVQQIKGLEVFILKLTEIMHTRHCIYAEMRMRLSVRCKIYFDSMLSQRGYIGKITFDHKNETLSISVQTEKSGIAALSDMRSLSGGERSFSTVCFVLSLWAITEGPFRALDEFDVYMDMVNRRISMDMMLKIADGQRYRQFIFLTPQSMSSLPVNKLIRILRLKDPDRSQSALPDGQRNPE</sequence>
<comment type="subcellular location">
    <subcellularLocation>
        <location evidence="2">Chromosome</location>
    </subcellularLocation>
    <subcellularLocation>
        <location evidence="1">Nucleus</location>
    </subcellularLocation>
</comment>
<feature type="domain" description="RGS" evidence="17">
    <location>
        <begin position="50"/>
        <end position="155"/>
    </location>
</feature>
<evidence type="ECO:0000256" key="5">
    <source>
        <dbReference type="ARBA" id="ARBA00022741"/>
    </source>
</evidence>
<dbReference type="EMBL" id="JAUYZG010000008">
    <property type="protein sequence ID" value="KAK2901318.1"/>
    <property type="molecule type" value="Genomic_DNA"/>
</dbReference>
<dbReference type="FunFam" id="3.40.50.300:FF:000959">
    <property type="entry name" value="structural maintenance of chromosomes protein 6"/>
    <property type="match status" value="1"/>
</dbReference>
<dbReference type="GO" id="GO:0030915">
    <property type="term" value="C:Smc5-Smc6 complex"/>
    <property type="evidence" value="ECO:0007669"/>
    <property type="project" value="TreeGrafter"/>
</dbReference>
<name>A0AA88PZ96_9TELE</name>
<protein>
    <recommendedName>
        <fullName evidence="14">Structural maintenance of chromosomes protein 6</fullName>
    </recommendedName>
</protein>
<dbReference type="FunFam" id="3.40.50.300:FF:003232">
    <property type="entry name" value="Structural maintenance of chromosomes 6, gene 1"/>
    <property type="match status" value="1"/>
</dbReference>
<dbReference type="GO" id="GO:0005524">
    <property type="term" value="F:ATP binding"/>
    <property type="evidence" value="ECO:0007669"/>
    <property type="project" value="UniProtKB-KW"/>
</dbReference>
<reference evidence="18" key="1">
    <citation type="submission" date="2023-08" db="EMBL/GenBank/DDBJ databases">
        <title>Chromosome-level Genome Assembly of mud carp (Cirrhinus molitorella).</title>
        <authorList>
            <person name="Liu H."/>
        </authorList>
    </citation>
    <scope>NUCLEOTIDE SEQUENCE</scope>
    <source>
        <strain evidence="18">Prfri</strain>
        <tissue evidence="18">Muscle</tissue>
    </source>
</reference>
<keyword evidence="9" id="KW-0233">DNA recombination</keyword>
<dbReference type="Pfam" id="PF02463">
    <property type="entry name" value="SMC_N"/>
    <property type="match status" value="1"/>
</dbReference>
<comment type="function">
    <text evidence="12">Core component of the SMC5-SMC6 complex, a complex involved in repair of DNA double-strand breaks by homologous recombination. The complex may promote sister chromatid homologous recombination by recruiting the SMC1-SMC3 cohesin complex to double-strand breaks. The complex is required for telomere maintenance via recombination and mediates sumoylation of shelterin complex (telosome) components.</text>
</comment>
<keyword evidence="7" id="KW-0067">ATP-binding</keyword>
<evidence type="ECO:0000256" key="16">
    <source>
        <dbReference type="SAM" id="MobiDB-lite"/>
    </source>
</evidence>
<comment type="caution">
    <text evidence="18">The sequence shown here is derived from an EMBL/GenBank/DDBJ whole genome shotgun (WGS) entry which is preliminary data.</text>
</comment>
<keyword evidence="10" id="KW-0234">DNA repair</keyword>
<dbReference type="PANTHER" id="PTHR19306">
    <property type="entry name" value="STRUCTURAL MAINTENANCE OF CHROMOSOMES 5,6 SMC5, SMC6"/>
    <property type="match status" value="1"/>
</dbReference>
<dbReference type="PANTHER" id="PTHR19306:SF7">
    <property type="entry name" value="SI:DKEY-119F1.1"/>
    <property type="match status" value="1"/>
</dbReference>
<dbReference type="InterPro" id="IPR027417">
    <property type="entry name" value="P-loop_NTPase"/>
</dbReference>
<organism evidence="18 19">
    <name type="scientific">Cirrhinus molitorella</name>
    <name type="common">mud carp</name>
    <dbReference type="NCBI Taxonomy" id="172907"/>
    <lineage>
        <taxon>Eukaryota</taxon>
        <taxon>Metazoa</taxon>
        <taxon>Chordata</taxon>
        <taxon>Craniata</taxon>
        <taxon>Vertebrata</taxon>
        <taxon>Euteleostomi</taxon>
        <taxon>Actinopterygii</taxon>
        <taxon>Neopterygii</taxon>
        <taxon>Teleostei</taxon>
        <taxon>Ostariophysi</taxon>
        <taxon>Cypriniformes</taxon>
        <taxon>Cyprinidae</taxon>
        <taxon>Labeoninae</taxon>
        <taxon>Labeonini</taxon>
        <taxon>Cirrhinus</taxon>
    </lineage>
</organism>
<keyword evidence="19" id="KW-1185">Reference proteome</keyword>
<evidence type="ECO:0000256" key="1">
    <source>
        <dbReference type="ARBA" id="ARBA00004123"/>
    </source>
</evidence>
<gene>
    <name evidence="18" type="ORF">Q8A67_009433</name>
</gene>
<dbReference type="PROSITE" id="PS50132">
    <property type="entry name" value="RGS"/>
    <property type="match status" value="1"/>
</dbReference>
<keyword evidence="4" id="KW-0158">Chromosome</keyword>
<keyword evidence="11" id="KW-0539">Nucleus</keyword>
<comment type="subunit">
    <text evidence="13">Forms a heterodimer with smc5. Component of the SMC5-SMC6 complex which consists at least of smc5, smc6, nsmce2, nsmce1 and nsmce4a.</text>
</comment>
<evidence type="ECO:0000313" key="19">
    <source>
        <dbReference type="Proteomes" id="UP001187343"/>
    </source>
</evidence>
<feature type="coiled-coil region" evidence="15">
    <location>
        <begin position="413"/>
        <end position="514"/>
    </location>
</feature>
<evidence type="ECO:0000256" key="7">
    <source>
        <dbReference type="ARBA" id="ARBA00022840"/>
    </source>
</evidence>
<feature type="coiled-coil region" evidence="15">
    <location>
        <begin position="550"/>
        <end position="577"/>
    </location>
</feature>
<comment type="similarity">
    <text evidence="3">Belongs to the SMC family. SMC6 subfamily.</text>
</comment>
<evidence type="ECO:0000313" key="18">
    <source>
        <dbReference type="EMBL" id="KAK2901318.1"/>
    </source>
</evidence>
<dbReference type="GO" id="GO:0003697">
    <property type="term" value="F:single-stranded DNA binding"/>
    <property type="evidence" value="ECO:0007669"/>
    <property type="project" value="TreeGrafter"/>
</dbReference>
<dbReference type="InterPro" id="IPR016137">
    <property type="entry name" value="RGS"/>
</dbReference>
<dbReference type="GO" id="GO:0005634">
    <property type="term" value="C:nucleus"/>
    <property type="evidence" value="ECO:0007669"/>
    <property type="project" value="UniProtKB-SubCell"/>
</dbReference>
<keyword evidence="8 15" id="KW-0175">Coiled coil</keyword>
<evidence type="ECO:0000256" key="13">
    <source>
        <dbReference type="ARBA" id="ARBA00064605"/>
    </source>
</evidence>
<dbReference type="FunFam" id="1.10.167.10:FF:000001">
    <property type="entry name" value="Putative regulator of g-protein signaling 12"/>
    <property type="match status" value="1"/>
</dbReference>
<evidence type="ECO:0000256" key="10">
    <source>
        <dbReference type="ARBA" id="ARBA00023204"/>
    </source>
</evidence>
<dbReference type="GO" id="GO:0000724">
    <property type="term" value="P:double-strand break repair via homologous recombination"/>
    <property type="evidence" value="ECO:0007669"/>
    <property type="project" value="TreeGrafter"/>
</dbReference>
<evidence type="ECO:0000256" key="14">
    <source>
        <dbReference type="ARBA" id="ARBA00069480"/>
    </source>
</evidence>
<dbReference type="SUPFAM" id="SSF48097">
    <property type="entry name" value="Regulator of G-protein signaling, RGS"/>
    <property type="match status" value="1"/>
</dbReference>
<evidence type="ECO:0000256" key="3">
    <source>
        <dbReference type="ARBA" id="ARBA00006793"/>
    </source>
</evidence>
<dbReference type="Gene3D" id="1.10.167.10">
    <property type="entry name" value="Regulator of G-protein Signalling 4, domain 2"/>
    <property type="match status" value="1"/>
</dbReference>
<evidence type="ECO:0000256" key="6">
    <source>
        <dbReference type="ARBA" id="ARBA00022763"/>
    </source>
</evidence>
<evidence type="ECO:0000256" key="15">
    <source>
        <dbReference type="SAM" id="Coils"/>
    </source>
</evidence>
<evidence type="ECO:0000256" key="4">
    <source>
        <dbReference type="ARBA" id="ARBA00022454"/>
    </source>
</evidence>
<feature type="coiled-coil region" evidence="15">
    <location>
        <begin position="920"/>
        <end position="1017"/>
    </location>
</feature>
<evidence type="ECO:0000256" key="2">
    <source>
        <dbReference type="ARBA" id="ARBA00004286"/>
    </source>
</evidence>
<dbReference type="AlphaFoldDB" id="A0AA88PZ96"/>
<evidence type="ECO:0000256" key="9">
    <source>
        <dbReference type="ARBA" id="ARBA00023172"/>
    </source>
</evidence>
<evidence type="ECO:0000259" key="17">
    <source>
        <dbReference type="PROSITE" id="PS50132"/>
    </source>
</evidence>
<dbReference type="Pfam" id="PF00615">
    <property type="entry name" value="RGS"/>
    <property type="match status" value="1"/>
</dbReference>
<keyword evidence="5" id="KW-0547">Nucleotide-binding</keyword>
<evidence type="ECO:0000256" key="8">
    <source>
        <dbReference type="ARBA" id="ARBA00023054"/>
    </source>
</evidence>
<dbReference type="InterPro" id="IPR003395">
    <property type="entry name" value="RecF/RecN/SMC_N"/>
</dbReference>
<dbReference type="SMART" id="SM00315">
    <property type="entry name" value="RGS"/>
    <property type="match status" value="1"/>
</dbReference>
<dbReference type="Proteomes" id="UP001187343">
    <property type="component" value="Unassembled WGS sequence"/>
</dbReference>
<evidence type="ECO:0000256" key="12">
    <source>
        <dbReference type="ARBA" id="ARBA00053909"/>
    </source>
</evidence>
<feature type="region of interest" description="Disordered" evidence="16">
    <location>
        <begin position="181"/>
        <end position="216"/>
    </location>
</feature>
<dbReference type="Gene3D" id="1.10.196.10">
    <property type="match status" value="1"/>
</dbReference>
<evidence type="ECO:0000256" key="11">
    <source>
        <dbReference type="ARBA" id="ARBA00023242"/>
    </source>
</evidence>